<dbReference type="EMBL" id="CP113361">
    <property type="protein sequence ID" value="WAI00578.1"/>
    <property type="molecule type" value="Genomic_DNA"/>
</dbReference>
<proteinExistence type="predicted"/>
<dbReference type="RefSeq" id="WP_268185781.1">
    <property type="nucleotide sequence ID" value="NZ_CP113361.1"/>
</dbReference>
<protein>
    <submittedName>
        <fullName evidence="1">TIGR00303 family protein</fullName>
    </submittedName>
</protein>
<dbReference type="AlphaFoldDB" id="A0A9X9T6P7"/>
<dbReference type="Gene3D" id="3.40.50.10210">
    <property type="match status" value="1"/>
</dbReference>
<organism evidence="1 2">
    <name type="scientific">Methanogenium organophilum</name>
    <dbReference type="NCBI Taxonomy" id="2199"/>
    <lineage>
        <taxon>Archaea</taxon>
        <taxon>Methanobacteriati</taxon>
        <taxon>Methanobacteriota</taxon>
        <taxon>Stenosarchaea group</taxon>
        <taxon>Methanomicrobia</taxon>
        <taxon>Methanomicrobiales</taxon>
        <taxon>Methanomicrobiaceae</taxon>
        <taxon>Methanogenium</taxon>
    </lineage>
</organism>
<dbReference type="GeneID" id="76835251"/>
<dbReference type="InterPro" id="IPR002805">
    <property type="entry name" value="Nict_dMeBzImd_PRibTrfase_arc"/>
</dbReference>
<dbReference type="InterPro" id="IPR036087">
    <property type="entry name" value="Nict_dMeBzImd_PRibTrfase_sf"/>
</dbReference>
<keyword evidence="2" id="KW-1185">Reference proteome</keyword>
<evidence type="ECO:0000313" key="1">
    <source>
        <dbReference type="EMBL" id="WAI00578.1"/>
    </source>
</evidence>
<dbReference type="PANTHER" id="PTHR38811">
    <property type="match status" value="1"/>
</dbReference>
<gene>
    <name evidence="1" type="ORF">OU421_09075</name>
</gene>
<evidence type="ECO:0000313" key="2">
    <source>
        <dbReference type="Proteomes" id="UP001163096"/>
    </source>
</evidence>
<dbReference type="PANTHER" id="PTHR38811:SF1">
    <property type="entry name" value="UPF0284 PROTEIN SLL1500"/>
    <property type="match status" value="1"/>
</dbReference>
<dbReference type="SUPFAM" id="SSF52733">
    <property type="entry name" value="Nicotinate mononucleotide:5,6-dimethylbenzimidazole phosphoribosyltransferase (CobT)"/>
    <property type="match status" value="1"/>
</dbReference>
<name>A0A9X9T6P7_METOG</name>
<sequence>MPAPHAVVVLLGSSRLSLIPGLSGAGRTPEDTWHTPGRDAAFVTGSGPLPPCLTVAGVTRAMCTLTGISPFFFRAGYAEKLSVSAPMLSRTPAGDPREGPSVPDAEEIVRDAAETGATLGEDCHTLWLGECIPGGTTHALCILRALGIRGRVSSSAAGETVIAKEAVWKGVQERCPDISSLSGTALIRETGDPVMAAAYGLLRGFPGETVLCGATQMLAVAALAGDIGGQVSCAMTDRVWQDPAADVAQIAEDVGIPVTIAPVPVRFVQGQSPSRACIDRVKEGFGAGGALALARRCGFSEAMIETALAASIRQE</sequence>
<accession>A0A9X9T6P7</accession>
<dbReference type="KEGG" id="mou:OU421_09075"/>
<reference evidence="1" key="1">
    <citation type="submission" date="2022-11" db="EMBL/GenBank/DDBJ databases">
        <title>Complete genome sequence of Methanogenium organophilum DSM 3596.</title>
        <authorList>
            <person name="Chen S.-C."/>
            <person name="Lai S.-J."/>
            <person name="You Y.-T."/>
        </authorList>
    </citation>
    <scope>NUCLEOTIDE SEQUENCE</scope>
    <source>
        <strain evidence="1">DSM 3596</strain>
    </source>
</reference>
<dbReference type="GO" id="GO:0008939">
    <property type="term" value="F:nicotinate-nucleotide-dimethylbenzimidazole phosphoribosyltransferase activity"/>
    <property type="evidence" value="ECO:0007669"/>
    <property type="project" value="InterPro"/>
</dbReference>
<dbReference type="Proteomes" id="UP001163096">
    <property type="component" value="Chromosome"/>
</dbReference>